<dbReference type="PANTHER" id="PTHR43540">
    <property type="entry name" value="PEROXYUREIDOACRYLATE/UREIDOACRYLATE AMIDOHYDROLASE-RELATED"/>
    <property type="match status" value="1"/>
</dbReference>
<reference evidence="3" key="1">
    <citation type="journal article" date="2014" name="Int. J. Syst. Evol. Microbiol.">
        <title>Complete genome of a new Firmicutes species belonging to the dominant human colonic microbiota ('Ruminococcus bicirculans') reveals two chromosomes and a selective capacity to utilize plant glucans.</title>
        <authorList>
            <consortium name="NISC Comparative Sequencing Program"/>
            <person name="Wegmann U."/>
            <person name="Louis P."/>
            <person name="Goesmann A."/>
            <person name="Henrissat B."/>
            <person name="Duncan S.H."/>
            <person name="Flint H.J."/>
        </authorList>
    </citation>
    <scope>NUCLEOTIDE SEQUENCE</scope>
    <source>
        <strain evidence="3">NBRC 105001</strain>
    </source>
</reference>
<dbReference type="InterPro" id="IPR000868">
    <property type="entry name" value="Isochorismatase-like_dom"/>
</dbReference>
<dbReference type="EMBL" id="BSOU01000025">
    <property type="protein sequence ID" value="GLR77167.1"/>
    <property type="molecule type" value="Genomic_DNA"/>
</dbReference>
<comment type="caution">
    <text evidence="4">The sequence shown here is derived from an EMBL/GenBank/DDBJ whole genome shotgun (WGS) entry which is preliminary data.</text>
</comment>
<reference evidence="6" key="3">
    <citation type="journal article" date="2019" name="Int. J. Syst. Evol. Microbiol.">
        <title>The Global Catalogue of Microorganisms (GCM) 10K type strain sequencing project: providing services to taxonomists for standard genome sequencing and annotation.</title>
        <authorList>
            <consortium name="The Broad Institute Genomics Platform"/>
            <consortium name="The Broad Institute Genome Sequencing Center for Infectious Disease"/>
            <person name="Wu L."/>
            <person name="Ma J."/>
        </authorList>
    </citation>
    <scope>NUCLEOTIDE SEQUENCE [LARGE SCALE GENOMIC DNA]</scope>
    <source>
        <strain evidence="6">NBRC 105001</strain>
    </source>
</reference>
<evidence type="ECO:0000313" key="4">
    <source>
        <dbReference type="EMBL" id="PQJ87454.1"/>
    </source>
</evidence>
<keyword evidence="6" id="KW-1185">Reference proteome</keyword>
<proteinExistence type="predicted"/>
<protein>
    <submittedName>
        <fullName evidence="4">Cysteine hydrolase</fullName>
    </submittedName>
    <submittedName>
        <fullName evidence="3">Isochorismatase</fullName>
    </submittedName>
</protein>
<evidence type="ECO:0000313" key="3">
    <source>
        <dbReference type="EMBL" id="GLR77167.1"/>
    </source>
</evidence>
<evidence type="ECO:0000259" key="2">
    <source>
        <dbReference type="Pfam" id="PF00857"/>
    </source>
</evidence>
<dbReference type="PANTHER" id="PTHR43540:SF1">
    <property type="entry name" value="ISOCHORISMATASE HYDROLASE"/>
    <property type="match status" value="1"/>
</dbReference>
<dbReference type="Gene3D" id="3.40.50.850">
    <property type="entry name" value="Isochorismatase-like"/>
    <property type="match status" value="1"/>
</dbReference>
<dbReference type="GO" id="GO:0016787">
    <property type="term" value="F:hydrolase activity"/>
    <property type="evidence" value="ECO:0007669"/>
    <property type="project" value="UniProtKB-KW"/>
</dbReference>
<gene>
    <name evidence="4" type="ORF">BTO23_15185</name>
    <name evidence="3" type="ORF">GCM10007855_40420</name>
</gene>
<dbReference type="Proteomes" id="UP001156660">
    <property type="component" value="Unassembled WGS sequence"/>
</dbReference>
<sequence>MKQGLVVIDVQNDYFSGGSMELVGIDEAALNCNQLLNAFRQKNAPIFHIQHIATREGATFFVPNTVGCEIHESVRPLDNEIVVIKHYPSSFRETELNEILKKSGVDELIICGAMTHMCIDTTTRAAFDLGYKCQVISDACATRDLEFNGQSVKAAEVQAAFMAALSVPFADISSTEKYLSIVK</sequence>
<dbReference type="InterPro" id="IPR050272">
    <property type="entry name" value="Isochorismatase-like_hydrls"/>
</dbReference>
<accession>A0A2S7X7W6</accession>
<keyword evidence="1 4" id="KW-0378">Hydrolase</keyword>
<dbReference type="RefSeq" id="WP_105063930.1">
    <property type="nucleotide sequence ID" value="NZ_BSOU01000025.1"/>
</dbReference>
<feature type="domain" description="Isochorismatase-like" evidence="2">
    <location>
        <begin position="5"/>
        <end position="156"/>
    </location>
</feature>
<reference evidence="3" key="4">
    <citation type="submission" date="2023-01" db="EMBL/GenBank/DDBJ databases">
        <title>Draft genome sequence of Aliivibrio sifiae strain NBRC 105001.</title>
        <authorList>
            <person name="Sun Q."/>
            <person name="Mori K."/>
        </authorList>
    </citation>
    <scope>NUCLEOTIDE SEQUENCE</scope>
    <source>
        <strain evidence="3">NBRC 105001</strain>
    </source>
</reference>
<evidence type="ECO:0000313" key="6">
    <source>
        <dbReference type="Proteomes" id="UP001156660"/>
    </source>
</evidence>
<evidence type="ECO:0000256" key="1">
    <source>
        <dbReference type="ARBA" id="ARBA00022801"/>
    </source>
</evidence>
<name>A0A2S7X7W6_9GAMM</name>
<dbReference type="Pfam" id="PF00857">
    <property type="entry name" value="Isochorismatase"/>
    <property type="match status" value="1"/>
</dbReference>
<evidence type="ECO:0000313" key="5">
    <source>
        <dbReference type="Proteomes" id="UP000239273"/>
    </source>
</evidence>
<dbReference type="EMBL" id="MSCP01000002">
    <property type="protein sequence ID" value="PQJ87454.1"/>
    <property type="molecule type" value="Genomic_DNA"/>
</dbReference>
<reference evidence="4 5" key="2">
    <citation type="submission" date="2016-12" db="EMBL/GenBank/DDBJ databases">
        <title>Diversity of luminous bacteria.</title>
        <authorList>
            <person name="Yoshizawa S."/>
            <person name="Kogure K."/>
        </authorList>
    </citation>
    <scope>NUCLEOTIDE SEQUENCE [LARGE SCALE GENOMIC DNA]</scope>
    <source>
        <strain evidence="4 5">NBRC 105001</strain>
    </source>
</reference>
<dbReference type="Proteomes" id="UP000239273">
    <property type="component" value="Unassembled WGS sequence"/>
</dbReference>
<dbReference type="AlphaFoldDB" id="A0A2S7X7W6"/>
<dbReference type="OrthoDB" id="1157330at2"/>
<dbReference type="SUPFAM" id="SSF52499">
    <property type="entry name" value="Isochorismatase-like hydrolases"/>
    <property type="match status" value="1"/>
</dbReference>
<dbReference type="InterPro" id="IPR036380">
    <property type="entry name" value="Isochorismatase-like_sf"/>
</dbReference>
<organism evidence="4 5">
    <name type="scientific">Aliivibrio sifiae</name>
    <dbReference type="NCBI Taxonomy" id="566293"/>
    <lineage>
        <taxon>Bacteria</taxon>
        <taxon>Pseudomonadati</taxon>
        <taxon>Pseudomonadota</taxon>
        <taxon>Gammaproteobacteria</taxon>
        <taxon>Vibrionales</taxon>
        <taxon>Vibrionaceae</taxon>
        <taxon>Aliivibrio</taxon>
    </lineage>
</organism>
<dbReference type="CDD" id="cd01014">
    <property type="entry name" value="nicotinamidase_related"/>
    <property type="match status" value="1"/>
</dbReference>